<feature type="region of interest" description="Disordered" evidence="3">
    <location>
        <begin position="145"/>
        <end position="320"/>
    </location>
</feature>
<dbReference type="OrthoDB" id="8947092at2759"/>
<feature type="region of interest" description="Disordered" evidence="3">
    <location>
        <begin position="416"/>
        <end position="444"/>
    </location>
</feature>
<dbReference type="GO" id="GO:0016020">
    <property type="term" value="C:membrane"/>
    <property type="evidence" value="ECO:0007669"/>
    <property type="project" value="TreeGrafter"/>
</dbReference>
<feature type="compositionally biased region" description="Polar residues" evidence="3">
    <location>
        <begin position="183"/>
        <end position="199"/>
    </location>
</feature>
<sequence>MSDNSNSNGFASSWTDLMPEEAAVENIGPGVDGNESLSKTQDLHEDVTGSVTMAEAGSAKDSEATAEGTVSAEGMEIAPVPPEVPVDIIGRGDDGSVSLTEAPVLSEEVPGPVTKTQTGDGSSAADVALSEEGLQVCQETAPVITEGSASSSPTVLSPSPTSHIPLISDQEGYTPLNLDTDAYTVTSPYPGSDNLNPVSTDPDIYTHTSPAPETIAAESPASDADMHISPPPESLSAVSHAPDADTLISPSPESLSAVSPTSDANEMLDISPEPETKTPDISALGADAHISPAPEPHYPETTVPTPKSEEGEEPQQEEEVLCEPAKVVTDAIPQEDSFTHWAAEAAKAAEEVGLRRRHVPPPAAPEPPRRYEEEDEDEEEFHLVQRKEESWLSLNKCIVGALVLLILGSILFTEDDSEVSQPGDPNLHGKQEWLNPDVKPPTPKEVSQLLGKLAEENQQMTLLQAQLQSQKEEIDLVLQKAEVLRKEPPAGQMENLSSVAAGLWDNQNEKASEESGTQQEGAKTEGSPGVGAREGMEKTDKKLDYWKHQRDKLQHNRPPVDCRGTVECARKEGLVPVKLAEFQGLLGAYLSKLGGDADESKAAISALVGEFFDDGLFTHHRIPFREFVEDVADMLEDVVEGDRRAEEEMEEFEREALKMFAMAGEGEREGRKRGKDSRIWG</sequence>
<feature type="compositionally biased region" description="Polar residues" evidence="3">
    <location>
        <begin position="1"/>
        <end position="15"/>
    </location>
</feature>
<feature type="compositionally biased region" description="Acidic residues" evidence="3">
    <location>
        <begin position="310"/>
        <end position="320"/>
    </location>
</feature>
<feature type="region of interest" description="Disordered" evidence="3">
    <location>
        <begin position="508"/>
        <end position="538"/>
    </location>
</feature>
<dbReference type="EMBL" id="JAERUA010000003">
    <property type="protein sequence ID" value="KAI1901504.1"/>
    <property type="molecule type" value="Genomic_DNA"/>
</dbReference>
<feature type="compositionally biased region" description="Low complexity" evidence="3">
    <location>
        <begin position="148"/>
        <end position="162"/>
    </location>
</feature>
<evidence type="ECO:0000256" key="2">
    <source>
        <dbReference type="SAM" id="Coils"/>
    </source>
</evidence>
<dbReference type="AlphaFoldDB" id="A0A8T3E0G6"/>
<evidence type="ECO:0000256" key="3">
    <source>
        <dbReference type="SAM" id="MobiDB-lite"/>
    </source>
</evidence>
<dbReference type="Proteomes" id="UP000829720">
    <property type="component" value="Unassembled WGS sequence"/>
</dbReference>
<keyword evidence="5" id="KW-1185">Reference proteome</keyword>
<protein>
    <recommendedName>
        <fullName evidence="6">Pre-B-cell leukemia transcription factor-interacting protein 1-like</fullName>
    </recommendedName>
</protein>
<name>A0A8T3E0G6_9TELE</name>
<feature type="region of interest" description="Disordered" evidence="3">
    <location>
        <begin position="352"/>
        <end position="375"/>
    </location>
</feature>
<dbReference type="InterPro" id="IPR051990">
    <property type="entry name" value="CCPG1/PBIP1"/>
</dbReference>
<feature type="coiled-coil region" evidence="2">
    <location>
        <begin position="446"/>
        <end position="487"/>
    </location>
</feature>
<gene>
    <name evidence="4" type="ORF">AGOR_G00035110</name>
</gene>
<comment type="caution">
    <text evidence="4">The sequence shown here is derived from an EMBL/GenBank/DDBJ whole genome shotgun (WGS) entry which is preliminary data.</text>
</comment>
<evidence type="ECO:0008006" key="6">
    <source>
        <dbReference type="Google" id="ProtNLM"/>
    </source>
</evidence>
<dbReference type="PANTHER" id="PTHR28638">
    <property type="entry name" value="CELL CYCLE PROGRESSION PROTEIN 1"/>
    <property type="match status" value="1"/>
</dbReference>
<dbReference type="PANTHER" id="PTHR28638:SF1">
    <property type="entry name" value="PRE-B-CELL LEUKEMIA TRANSCRIPTION FACTOR-INTERACTING PROTEIN 1"/>
    <property type="match status" value="1"/>
</dbReference>
<reference evidence="4" key="1">
    <citation type="submission" date="2021-01" db="EMBL/GenBank/DDBJ databases">
        <authorList>
            <person name="Zahm M."/>
            <person name="Roques C."/>
            <person name="Cabau C."/>
            <person name="Klopp C."/>
            <person name="Donnadieu C."/>
            <person name="Jouanno E."/>
            <person name="Lampietro C."/>
            <person name="Louis A."/>
            <person name="Herpin A."/>
            <person name="Echchiki A."/>
            <person name="Berthelot C."/>
            <person name="Parey E."/>
            <person name="Roest-Crollius H."/>
            <person name="Braasch I."/>
            <person name="Postlethwait J."/>
            <person name="Bobe J."/>
            <person name="Montfort J."/>
            <person name="Bouchez O."/>
            <person name="Begum T."/>
            <person name="Mejri S."/>
            <person name="Adams A."/>
            <person name="Chen W.-J."/>
            <person name="Guiguen Y."/>
        </authorList>
    </citation>
    <scope>NUCLEOTIDE SEQUENCE</scope>
    <source>
        <tissue evidence="4">Blood</tissue>
    </source>
</reference>
<keyword evidence="1 2" id="KW-0175">Coiled coil</keyword>
<organism evidence="4 5">
    <name type="scientific">Albula goreensis</name>
    <dbReference type="NCBI Taxonomy" id="1534307"/>
    <lineage>
        <taxon>Eukaryota</taxon>
        <taxon>Metazoa</taxon>
        <taxon>Chordata</taxon>
        <taxon>Craniata</taxon>
        <taxon>Vertebrata</taxon>
        <taxon>Euteleostomi</taxon>
        <taxon>Actinopterygii</taxon>
        <taxon>Neopterygii</taxon>
        <taxon>Teleostei</taxon>
        <taxon>Albuliformes</taxon>
        <taxon>Albulidae</taxon>
        <taxon>Albula</taxon>
    </lineage>
</organism>
<feature type="compositionally biased region" description="Polar residues" evidence="3">
    <location>
        <begin position="248"/>
        <end position="264"/>
    </location>
</feature>
<accession>A0A8T3E0G6</accession>
<evidence type="ECO:0000313" key="4">
    <source>
        <dbReference type="EMBL" id="KAI1901504.1"/>
    </source>
</evidence>
<feature type="region of interest" description="Disordered" evidence="3">
    <location>
        <begin position="1"/>
        <end position="70"/>
    </location>
</feature>
<evidence type="ECO:0000313" key="5">
    <source>
        <dbReference type="Proteomes" id="UP000829720"/>
    </source>
</evidence>
<proteinExistence type="predicted"/>
<evidence type="ECO:0000256" key="1">
    <source>
        <dbReference type="ARBA" id="ARBA00023054"/>
    </source>
</evidence>